<feature type="domain" description="HTH gntR-type" evidence="4">
    <location>
        <begin position="4"/>
        <end position="72"/>
    </location>
</feature>
<accession>A0A8J3FLT8</accession>
<dbReference type="AlphaFoldDB" id="A0A8J3FLT8"/>
<gene>
    <name evidence="5" type="ORF">GCM10010124_33770</name>
</gene>
<evidence type="ECO:0000256" key="1">
    <source>
        <dbReference type="ARBA" id="ARBA00023015"/>
    </source>
</evidence>
<dbReference type="SMART" id="SM00345">
    <property type="entry name" value="HTH_GNTR"/>
    <property type="match status" value="1"/>
</dbReference>
<dbReference type="Pfam" id="PF07702">
    <property type="entry name" value="UTRA"/>
    <property type="match status" value="1"/>
</dbReference>
<dbReference type="PANTHER" id="PTHR44846">
    <property type="entry name" value="MANNOSYL-D-GLYCERATE TRANSPORT/METABOLISM SYSTEM REPRESSOR MNGR-RELATED"/>
    <property type="match status" value="1"/>
</dbReference>
<dbReference type="SUPFAM" id="SSF64288">
    <property type="entry name" value="Chorismate lyase-like"/>
    <property type="match status" value="1"/>
</dbReference>
<sequence>MARTPQYAEIANDIRAEITEGRLPPGAKLLTERELMDRYDVSVTVARNAIAQLRGEGLVESRQGKGSFVRERRELVRYASRRYRRTGLAPNRAEAARGGWNDTVSDERRVVSATPDVAERLAIEPGDMVSEAVYRWRADNELIQISRQWEPLKLTAGTPIEKPSSGERGQPDVITRFDSIGMKVTHVQEYIRARMPRPDESRELSLSSGVPVLHIIRTHFAGDLPLETADIVIRADRMVIENINDVAPEDADA</sequence>
<reference evidence="5" key="2">
    <citation type="submission" date="2020-09" db="EMBL/GenBank/DDBJ databases">
        <authorList>
            <person name="Sun Q."/>
            <person name="Ohkuma M."/>
        </authorList>
    </citation>
    <scope>NUCLEOTIDE SEQUENCE</scope>
    <source>
        <strain evidence="5">JCM 3091</strain>
    </source>
</reference>
<dbReference type="PANTHER" id="PTHR44846:SF17">
    <property type="entry name" value="GNTR-FAMILY TRANSCRIPTIONAL REGULATOR"/>
    <property type="match status" value="1"/>
</dbReference>
<dbReference type="InterPro" id="IPR036390">
    <property type="entry name" value="WH_DNA-bd_sf"/>
</dbReference>
<dbReference type="InterPro" id="IPR036388">
    <property type="entry name" value="WH-like_DNA-bd_sf"/>
</dbReference>
<keyword evidence="3" id="KW-0804">Transcription</keyword>
<dbReference type="GO" id="GO:0003677">
    <property type="term" value="F:DNA binding"/>
    <property type="evidence" value="ECO:0007669"/>
    <property type="project" value="UniProtKB-KW"/>
</dbReference>
<dbReference type="Pfam" id="PF00392">
    <property type="entry name" value="GntR"/>
    <property type="match status" value="1"/>
</dbReference>
<dbReference type="RefSeq" id="WP_189115316.1">
    <property type="nucleotide sequence ID" value="NZ_BMQC01000014.1"/>
</dbReference>
<keyword evidence="6" id="KW-1185">Reference proteome</keyword>
<evidence type="ECO:0000256" key="2">
    <source>
        <dbReference type="ARBA" id="ARBA00023125"/>
    </source>
</evidence>
<comment type="caution">
    <text evidence="5">The sequence shown here is derived from an EMBL/GenBank/DDBJ whole genome shotgun (WGS) entry which is preliminary data.</text>
</comment>
<dbReference type="InterPro" id="IPR011663">
    <property type="entry name" value="UTRA"/>
</dbReference>
<evidence type="ECO:0000313" key="6">
    <source>
        <dbReference type="Proteomes" id="UP000662200"/>
    </source>
</evidence>
<dbReference type="Gene3D" id="3.40.1410.10">
    <property type="entry name" value="Chorismate lyase-like"/>
    <property type="match status" value="1"/>
</dbReference>
<evidence type="ECO:0000313" key="5">
    <source>
        <dbReference type="EMBL" id="GGK38195.1"/>
    </source>
</evidence>
<dbReference type="InterPro" id="IPR050679">
    <property type="entry name" value="Bact_HTH_transcr_reg"/>
</dbReference>
<name>A0A8J3FLT8_9ACTN</name>
<dbReference type="Gene3D" id="1.10.10.10">
    <property type="entry name" value="Winged helix-like DNA-binding domain superfamily/Winged helix DNA-binding domain"/>
    <property type="match status" value="1"/>
</dbReference>
<dbReference type="InterPro" id="IPR028978">
    <property type="entry name" value="Chorismate_lyase_/UTRA_dom_sf"/>
</dbReference>
<evidence type="ECO:0000259" key="4">
    <source>
        <dbReference type="PROSITE" id="PS50949"/>
    </source>
</evidence>
<dbReference type="CDD" id="cd07377">
    <property type="entry name" value="WHTH_GntR"/>
    <property type="match status" value="1"/>
</dbReference>
<dbReference type="SMART" id="SM00866">
    <property type="entry name" value="UTRA"/>
    <property type="match status" value="1"/>
</dbReference>
<proteinExistence type="predicted"/>
<dbReference type="GO" id="GO:0003700">
    <property type="term" value="F:DNA-binding transcription factor activity"/>
    <property type="evidence" value="ECO:0007669"/>
    <property type="project" value="InterPro"/>
</dbReference>
<dbReference type="GO" id="GO:0045892">
    <property type="term" value="P:negative regulation of DNA-templated transcription"/>
    <property type="evidence" value="ECO:0007669"/>
    <property type="project" value="TreeGrafter"/>
</dbReference>
<dbReference type="SUPFAM" id="SSF46785">
    <property type="entry name" value="Winged helix' DNA-binding domain"/>
    <property type="match status" value="1"/>
</dbReference>
<reference evidence="5" key="1">
    <citation type="journal article" date="2014" name="Int. J. Syst. Evol. Microbiol.">
        <title>Complete genome sequence of Corynebacterium casei LMG S-19264T (=DSM 44701T), isolated from a smear-ripened cheese.</title>
        <authorList>
            <consortium name="US DOE Joint Genome Institute (JGI-PGF)"/>
            <person name="Walter F."/>
            <person name="Albersmeier A."/>
            <person name="Kalinowski J."/>
            <person name="Ruckert C."/>
        </authorList>
    </citation>
    <scope>NUCLEOTIDE SEQUENCE</scope>
    <source>
        <strain evidence="5">JCM 3091</strain>
    </source>
</reference>
<evidence type="ECO:0000256" key="3">
    <source>
        <dbReference type="ARBA" id="ARBA00023163"/>
    </source>
</evidence>
<organism evidence="5 6">
    <name type="scientific">Pilimelia terevasa</name>
    <dbReference type="NCBI Taxonomy" id="53372"/>
    <lineage>
        <taxon>Bacteria</taxon>
        <taxon>Bacillati</taxon>
        <taxon>Actinomycetota</taxon>
        <taxon>Actinomycetes</taxon>
        <taxon>Micromonosporales</taxon>
        <taxon>Micromonosporaceae</taxon>
        <taxon>Pilimelia</taxon>
    </lineage>
</organism>
<dbReference type="PROSITE" id="PS50949">
    <property type="entry name" value="HTH_GNTR"/>
    <property type="match status" value="1"/>
</dbReference>
<dbReference type="Proteomes" id="UP000662200">
    <property type="component" value="Unassembled WGS sequence"/>
</dbReference>
<protein>
    <submittedName>
        <fullName evidence="5">GntR family transcriptional regulator</fullName>
    </submittedName>
</protein>
<dbReference type="InterPro" id="IPR000524">
    <property type="entry name" value="Tscrpt_reg_HTH_GntR"/>
</dbReference>
<keyword evidence="1" id="KW-0805">Transcription regulation</keyword>
<dbReference type="EMBL" id="BMQC01000014">
    <property type="protein sequence ID" value="GGK38195.1"/>
    <property type="molecule type" value="Genomic_DNA"/>
</dbReference>
<keyword evidence="2" id="KW-0238">DNA-binding</keyword>